<evidence type="ECO:0000313" key="3">
    <source>
        <dbReference type="Proteomes" id="UP001143370"/>
    </source>
</evidence>
<dbReference type="Proteomes" id="UP001143370">
    <property type="component" value="Unassembled WGS sequence"/>
</dbReference>
<name>A0A9W6J7F2_9HYPH</name>
<gene>
    <name evidence="2" type="ORF">GCM10017643_07840</name>
</gene>
<reference evidence="2" key="1">
    <citation type="journal article" date="2014" name="Int. J. Syst. Evol. Microbiol.">
        <title>Complete genome sequence of Corynebacterium casei LMG S-19264T (=DSM 44701T), isolated from a smear-ripened cheese.</title>
        <authorList>
            <consortium name="US DOE Joint Genome Institute (JGI-PGF)"/>
            <person name="Walter F."/>
            <person name="Albersmeier A."/>
            <person name="Kalinowski J."/>
            <person name="Ruckert C."/>
        </authorList>
    </citation>
    <scope>NUCLEOTIDE SEQUENCE</scope>
    <source>
        <strain evidence="2">VKM B-2484</strain>
    </source>
</reference>
<protein>
    <submittedName>
        <fullName evidence="2">Uncharacterized protein</fullName>
    </submittedName>
</protein>
<proteinExistence type="predicted"/>
<accession>A0A9W6J7F2</accession>
<dbReference type="AlphaFoldDB" id="A0A9W6J7F2"/>
<evidence type="ECO:0000313" key="2">
    <source>
        <dbReference type="EMBL" id="GLK70669.1"/>
    </source>
</evidence>
<organism evidence="2 3">
    <name type="scientific">Ancylobacter dichloromethanicus</name>
    <dbReference type="NCBI Taxonomy" id="518825"/>
    <lineage>
        <taxon>Bacteria</taxon>
        <taxon>Pseudomonadati</taxon>
        <taxon>Pseudomonadota</taxon>
        <taxon>Alphaproteobacteria</taxon>
        <taxon>Hyphomicrobiales</taxon>
        <taxon>Xanthobacteraceae</taxon>
        <taxon>Ancylobacter</taxon>
    </lineage>
</organism>
<sequence>MTFIANGRAYDALDNKPLYNALLSRTAKIRFDRQRPRHAIATFLKCLAMNPDVAARASWWFLRKLWRMKDDLIAAHGRVNKLSFFIHNFMDACELDPERIRACVFMAATRDGPVSMCLFNAHRDASILRPVRLRKDDGEWFWNPLSGEVAKDEPLITAPEIERPQRARAKASRGGSDVEP</sequence>
<reference evidence="2" key="2">
    <citation type="submission" date="2023-01" db="EMBL/GenBank/DDBJ databases">
        <authorList>
            <person name="Sun Q."/>
            <person name="Evtushenko L."/>
        </authorList>
    </citation>
    <scope>NUCLEOTIDE SEQUENCE</scope>
    <source>
        <strain evidence="2">VKM B-2484</strain>
    </source>
</reference>
<feature type="region of interest" description="Disordered" evidence="1">
    <location>
        <begin position="154"/>
        <end position="180"/>
    </location>
</feature>
<dbReference type="EMBL" id="BSFJ01000004">
    <property type="protein sequence ID" value="GLK70669.1"/>
    <property type="molecule type" value="Genomic_DNA"/>
</dbReference>
<evidence type="ECO:0000256" key="1">
    <source>
        <dbReference type="SAM" id="MobiDB-lite"/>
    </source>
</evidence>
<dbReference type="RefSeq" id="WP_246544713.1">
    <property type="nucleotide sequence ID" value="NZ_BSFJ01000004.1"/>
</dbReference>
<keyword evidence="3" id="KW-1185">Reference proteome</keyword>
<comment type="caution">
    <text evidence="2">The sequence shown here is derived from an EMBL/GenBank/DDBJ whole genome shotgun (WGS) entry which is preliminary data.</text>
</comment>
<feature type="compositionally biased region" description="Basic and acidic residues" evidence="1">
    <location>
        <begin position="154"/>
        <end position="165"/>
    </location>
</feature>